<gene>
    <name evidence="3" type="ORF">R0G89_10270</name>
</gene>
<proteinExistence type="predicted"/>
<dbReference type="Pfam" id="PF01757">
    <property type="entry name" value="Acyl_transf_3"/>
    <property type="match status" value="1"/>
</dbReference>
<feature type="transmembrane region" description="Helical" evidence="1">
    <location>
        <begin position="293"/>
        <end position="311"/>
    </location>
</feature>
<feature type="transmembrane region" description="Helical" evidence="1">
    <location>
        <begin position="205"/>
        <end position="224"/>
    </location>
</feature>
<keyword evidence="1" id="KW-1133">Transmembrane helix</keyword>
<organism evidence="3 4">
    <name type="scientific">Pediococcus acidilactici</name>
    <dbReference type="NCBI Taxonomy" id="1254"/>
    <lineage>
        <taxon>Bacteria</taxon>
        <taxon>Bacillati</taxon>
        <taxon>Bacillota</taxon>
        <taxon>Bacilli</taxon>
        <taxon>Lactobacillales</taxon>
        <taxon>Lactobacillaceae</taxon>
        <taxon>Pediococcus</taxon>
        <taxon>Pediococcus acidilactici group</taxon>
    </lineage>
</organism>
<dbReference type="RefSeq" id="WP_317072573.1">
    <property type="nucleotide sequence ID" value="NZ_JAWJAV010000010.1"/>
</dbReference>
<feature type="transmembrane region" description="Helical" evidence="1">
    <location>
        <begin position="230"/>
        <end position="251"/>
    </location>
</feature>
<reference evidence="3" key="2">
    <citation type="submission" date="2023-10" db="EMBL/GenBank/DDBJ databases">
        <authorList>
            <person name="Khurajog B."/>
        </authorList>
    </citation>
    <scope>NUCLEOTIDE SEQUENCE</scope>
    <source>
        <strain evidence="3">BF9</strain>
    </source>
</reference>
<feature type="transmembrane region" description="Helical" evidence="1">
    <location>
        <begin position="146"/>
        <end position="166"/>
    </location>
</feature>
<dbReference type="EMBL" id="JAWJAV010000010">
    <property type="protein sequence ID" value="MDV2622085.1"/>
    <property type="molecule type" value="Genomic_DNA"/>
</dbReference>
<dbReference type="Proteomes" id="UP001280897">
    <property type="component" value="Unassembled WGS sequence"/>
</dbReference>
<dbReference type="GO" id="GO:0016747">
    <property type="term" value="F:acyltransferase activity, transferring groups other than amino-acyl groups"/>
    <property type="evidence" value="ECO:0007669"/>
    <property type="project" value="InterPro"/>
</dbReference>
<feature type="transmembrane region" description="Helical" evidence="1">
    <location>
        <begin position="75"/>
        <end position="96"/>
    </location>
</feature>
<sequence length="324" mass="37121">MFLSKKNLYSNFFERTQTGILKGVGILTVLWAHAGMNYGIGGIQWVAGIGVALFLIFSGYGLSESYTKHGLKNFWVKRIIGVLIPFYIVYIGANLLMGHLSLTRLINIIFMQDVNWYIQYIMISYVIFWISTRISEYYNLNLMQRFYLILGCFICWFFIDTFFFAMQADPFLRARQMLSFPLGVLISNKKDEAIIAFKKNENSKFFIGLAVVGLGTFGLTQLQFLKAAPYIILNTVSLLTVLPLTLFVLWLSLKMKILFNSKFLVVIGDISYELYLVQAFSRNLVVPGSLTSLIFFFIVTILVSFILKLFINNFISAPLLKRVI</sequence>
<protein>
    <submittedName>
        <fullName evidence="3">Acyltransferase family protein</fullName>
    </submittedName>
</protein>
<keyword evidence="3" id="KW-0012">Acyltransferase</keyword>
<keyword evidence="1" id="KW-0472">Membrane</keyword>
<keyword evidence="1" id="KW-0812">Transmembrane</keyword>
<accession>A0AAW8YHU1</accession>
<evidence type="ECO:0000256" key="1">
    <source>
        <dbReference type="SAM" id="Phobius"/>
    </source>
</evidence>
<keyword evidence="3" id="KW-0808">Transferase</keyword>
<feature type="domain" description="Acyltransferase 3" evidence="2">
    <location>
        <begin position="20"/>
        <end position="307"/>
    </location>
</feature>
<feature type="transmembrane region" description="Helical" evidence="1">
    <location>
        <begin position="117"/>
        <end position="134"/>
    </location>
</feature>
<dbReference type="InterPro" id="IPR002656">
    <property type="entry name" value="Acyl_transf_3_dom"/>
</dbReference>
<dbReference type="AlphaFoldDB" id="A0AAW8YHU1"/>
<evidence type="ECO:0000313" key="4">
    <source>
        <dbReference type="Proteomes" id="UP001280897"/>
    </source>
</evidence>
<evidence type="ECO:0000313" key="3">
    <source>
        <dbReference type="EMBL" id="MDV2622085.1"/>
    </source>
</evidence>
<reference evidence="3" key="1">
    <citation type="journal article" date="2023" name="PeerJ">
        <title>Selection and evaluation of lactic acid bacteria from chicken feces in Thailand as potential probiotics.</title>
        <authorList>
            <person name="Khurajog B."/>
            <person name="Disastra Y."/>
            <person name="Lawwyne L.D."/>
            <person name="Sirichokchatchawan W."/>
            <person name="Niyomtham W."/>
            <person name="Yindee J."/>
            <person name="Hampson D.J."/>
            <person name="Prapasarakul N."/>
        </authorList>
    </citation>
    <scope>NUCLEOTIDE SEQUENCE</scope>
    <source>
        <strain evidence="3">BF9</strain>
    </source>
</reference>
<evidence type="ECO:0000259" key="2">
    <source>
        <dbReference type="Pfam" id="PF01757"/>
    </source>
</evidence>
<name>A0AAW8YHU1_PEDAC</name>
<comment type="caution">
    <text evidence="3">The sequence shown here is derived from an EMBL/GenBank/DDBJ whole genome shotgun (WGS) entry which is preliminary data.</text>
</comment>
<feature type="transmembrane region" description="Helical" evidence="1">
    <location>
        <begin position="45"/>
        <end position="63"/>
    </location>
</feature>